<evidence type="ECO:0000313" key="2">
    <source>
        <dbReference type="Ensembl" id="ENSCMIP00000039081.1"/>
    </source>
</evidence>
<name>A0A4W3JI25_CALMI</name>
<dbReference type="GeneTree" id="ENSGT00940000175289"/>
<evidence type="ECO:0000313" key="3">
    <source>
        <dbReference type="Proteomes" id="UP000314986"/>
    </source>
</evidence>
<reference evidence="3" key="1">
    <citation type="journal article" date="2006" name="Science">
        <title>Ancient noncoding elements conserved in the human genome.</title>
        <authorList>
            <person name="Venkatesh B."/>
            <person name="Kirkness E.F."/>
            <person name="Loh Y.H."/>
            <person name="Halpern A.L."/>
            <person name="Lee A.P."/>
            <person name="Johnson J."/>
            <person name="Dandona N."/>
            <person name="Viswanathan L.D."/>
            <person name="Tay A."/>
            <person name="Venter J.C."/>
            <person name="Strausberg R.L."/>
            <person name="Brenner S."/>
        </authorList>
    </citation>
    <scope>NUCLEOTIDE SEQUENCE [LARGE SCALE GENOMIC DNA]</scope>
</reference>
<keyword evidence="3" id="KW-1185">Reference proteome</keyword>
<dbReference type="AlphaFoldDB" id="A0A4W3JI25"/>
<reference evidence="3" key="3">
    <citation type="journal article" date="2014" name="Nature">
        <title>Elephant shark genome provides unique insights into gnathostome evolution.</title>
        <authorList>
            <consortium name="International Elephant Shark Genome Sequencing Consortium"/>
            <person name="Venkatesh B."/>
            <person name="Lee A.P."/>
            <person name="Ravi V."/>
            <person name="Maurya A.K."/>
            <person name="Lian M.M."/>
            <person name="Swann J.B."/>
            <person name="Ohta Y."/>
            <person name="Flajnik M.F."/>
            <person name="Sutoh Y."/>
            <person name="Kasahara M."/>
            <person name="Hoon S."/>
            <person name="Gangu V."/>
            <person name="Roy S.W."/>
            <person name="Irimia M."/>
            <person name="Korzh V."/>
            <person name="Kondrychyn I."/>
            <person name="Lim Z.W."/>
            <person name="Tay B.H."/>
            <person name="Tohari S."/>
            <person name="Kong K.W."/>
            <person name="Ho S."/>
            <person name="Lorente-Galdos B."/>
            <person name="Quilez J."/>
            <person name="Marques-Bonet T."/>
            <person name="Raney B.J."/>
            <person name="Ingham P.W."/>
            <person name="Tay A."/>
            <person name="Hillier L.W."/>
            <person name="Minx P."/>
            <person name="Boehm T."/>
            <person name="Wilson R.K."/>
            <person name="Brenner S."/>
            <person name="Warren W.C."/>
        </authorList>
    </citation>
    <scope>NUCLEOTIDE SEQUENCE [LARGE SCALE GENOMIC DNA]</scope>
</reference>
<dbReference type="OMA" id="TEVIIFY"/>
<sequence>IMLGSREHIMGVKTEPINRQRIYIIILTTLQVSLIKAFSSIEIIIFYIIFETTLIPTLILITH</sequence>
<dbReference type="Proteomes" id="UP000314986">
    <property type="component" value="Unassembled WGS sequence"/>
</dbReference>
<feature type="transmembrane region" description="Helical" evidence="1">
    <location>
        <begin position="44"/>
        <end position="62"/>
    </location>
</feature>
<dbReference type="InParanoid" id="A0A4W3JI25"/>
<protein>
    <recommendedName>
        <fullName evidence="4">NADH dehydrogenase subunit 4</fullName>
    </recommendedName>
</protein>
<reference evidence="2" key="4">
    <citation type="submission" date="2025-08" db="UniProtKB">
        <authorList>
            <consortium name="Ensembl"/>
        </authorList>
    </citation>
    <scope>IDENTIFICATION</scope>
</reference>
<keyword evidence="1" id="KW-0812">Transmembrane</keyword>
<evidence type="ECO:0008006" key="4">
    <source>
        <dbReference type="Google" id="ProtNLM"/>
    </source>
</evidence>
<keyword evidence="1" id="KW-0472">Membrane</keyword>
<reference evidence="2" key="5">
    <citation type="submission" date="2025-09" db="UniProtKB">
        <authorList>
            <consortium name="Ensembl"/>
        </authorList>
    </citation>
    <scope>IDENTIFICATION</scope>
</reference>
<keyword evidence="1" id="KW-1133">Transmembrane helix</keyword>
<dbReference type="STRING" id="7868.ENSCMIP00000039081"/>
<accession>A0A4W3JI25</accession>
<proteinExistence type="predicted"/>
<evidence type="ECO:0000256" key="1">
    <source>
        <dbReference type="SAM" id="Phobius"/>
    </source>
</evidence>
<reference evidence="3" key="2">
    <citation type="journal article" date="2007" name="PLoS Biol.">
        <title>Survey sequencing and comparative analysis of the elephant shark (Callorhinchus milii) genome.</title>
        <authorList>
            <person name="Venkatesh B."/>
            <person name="Kirkness E.F."/>
            <person name="Loh Y.H."/>
            <person name="Halpern A.L."/>
            <person name="Lee A.P."/>
            <person name="Johnson J."/>
            <person name="Dandona N."/>
            <person name="Viswanathan L.D."/>
            <person name="Tay A."/>
            <person name="Venter J.C."/>
            <person name="Strausberg R.L."/>
            <person name="Brenner S."/>
        </authorList>
    </citation>
    <scope>NUCLEOTIDE SEQUENCE [LARGE SCALE GENOMIC DNA]</scope>
</reference>
<dbReference type="Ensembl" id="ENSCMIT00000039645.1">
    <property type="protein sequence ID" value="ENSCMIP00000039081.1"/>
    <property type="gene ID" value="ENSCMIG00000016391.1"/>
</dbReference>
<feature type="transmembrane region" description="Helical" evidence="1">
    <location>
        <begin position="21"/>
        <end position="38"/>
    </location>
</feature>
<organism evidence="2 3">
    <name type="scientific">Callorhinchus milii</name>
    <name type="common">Ghost shark</name>
    <dbReference type="NCBI Taxonomy" id="7868"/>
    <lineage>
        <taxon>Eukaryota</taxon>
        <taxon>Metazoa</taxon>
        <taxon>Chordata</taxon>
        <taxon>Craniata</taxon>
        <taxon>Vertebrata</taxon>
        <taxon>Chondrichthyes</taxon>
        <taxon>Holocephali</taxon>
        <taxon>Chimaeriformes</taxon>
        <taxon>Callorhinchidae</taxon>
        <taxon>Callorhinchus</taxon>
    </lineage>
</organism>